<organism evidence="2 3">
    <name type="scientific">Maritalea mediterranea</name>
    <dbReference type="NCBI Taxonomy" id="2909667"/>
    <lineage>
        <taxon>Bacteria</taxon>
        <taxon>Pseudomonadati</taxon>
        <taxon>Pseudomonadota</taxon>
        <taxon>Alphaproteobacteria</taxon>
        <taxon>Hyphomicrobiales</taxon>
        <taxon>Devosiaceae</taxon>
        <taxon>Maritalea</taxon>
    </lineage>
</organism>
<feature type="transmembrane region" description="Helical" evidence="1">
    <location>
        <begin position="40"/>
        <end position="57"/>
    </location>
</feature>
<evidence type="ECO:0000313" key="3">
    <source>
        <dbReference type="Proteomes" id="UP001201217"/>
    </source>
</evidence>
<evidence type="ECO:0008006" key="4">
    <source>
        <dbReference type="Google" id="ProtNLM"/>
    </source>
</evidence>
<keyword evidence="1" id="KW-0472">Membrane</keyword>
<keyword evidence="1" id="KW-1133">Transmembrane helix</keyword>
<dbReference type="EMBL" id="JAKGTI010000003">
    <property type="protein sequence ID" value="MCF4099749.1"/>
    <property type="molecule type" value="Genomic_DNA"/>
</dbReference>
<sequence>MIFRHKFLFCLLTLAAILSFWSAAHIYFSVPIFFDWGADIRPINNMLGCAVLGIVVLSLRKGGKIKKDWLVDLLLLILFVASNFFGPVDIRPYIWFFGFSALVIPLMPQREVLHADRAYRRYKRLHGTDRQTAALLRAIRAPRILSSKKNGEVD</sequence>
<evidence type="ECO:0000313" key="2">
    <source>
        <dbReference type="EMBL" id="MCF4099749.1"/>
    </source>
</evidence>
<feature type="transmembrane region" description="Helical" evidence="1">
    <location>
        <begin position="69"/>
        <end position="87"/>
    </location>
</feature>
<keyword evidence="1" id="KW-0812">Transmembrane</keyword>
<proteinExistence type="predicted"/>
<keyword evidence="3" id="KW-1185">Reference proteome</keyword>
<feature type="transmembrane region" description="Helical" evidence="1">
    <location>
        <begin position="93"/>
        <end position="113"/>
    </location>
</feature>
<dbReference type="Proteomes" id="UP001201217">
    <property type="component" value="Unassembled WGS sequence"/>
</dbReference>
<evidence type="ECO:0000256" key="1">
    <source>
        <dbReference type="SAM" id="Phobius"/>
    </source>
</evidence>
<name>A0ABS9ECX9_9HYPH</name>
<dbReference type="RefSeq" id="WP_236115441.1">
    <property type="nucleotide sequence ID" value="NZ_JAKGTI010000003.1"/>
</dbReference>
<accession>A0ABS9ECX9</accession>
<comment type="caution">
    <text evidence="2">The sequence shown here is derived from an EMBL/GenBank/DDBJ whole genome shotgun (WGS) entry which is preliminary data.</text>
</comment>
<reference evidence="2 3" key="1">
    <citation type="submission" date="2022-01" db="EMBL/GenBank/DDBJ databases">
        <title>Maritalea mediterranea sp. nov., isolated from marine plastic residues from the Malva-rosa beach (Valencia, Spain).</title>
        <authorList>
            <person name="Vidal-Verdu A."/>
            <person name="Molina-Menor E."/>
            <person name="Pascual J."/>
            <person name="Pereto J."/>
            <person name="Porcar M."/>
        </authorList>
    </citation>
    <scope>NUCLEOTIDE SEQUENCE [LARGE SCALE GENOMIC DNA]</scope>
    <source>
        <strain evidence="2 3">P4.10X</strain>
    </source>
</reference>
<gene>
    <name evidence="2" type="ORF">L1I42_14735</name>
</gene>
<protein>
    <recommendedName>
        <fullName evidence="4">Lipoprotein</fullName>
    </recommendedName>
</protein>